<sequence length="391" mass="42559">MMSDPLKIAVLCHTGAGGSGVVATELGMQIADAGHDVHFVGTAMPFRLMGQHGSFRGPYFHQVSGYAYALFEQPFPELSAANTLTEVILEHDIQLTHAHYAIPHATAANHARAITCKTRVMTTLHGTDVTLVGAEPTFKHTTRHAIERSDHVTAVSQFLADETREVFGVDREIEVIHNFVDSDRFVRITDPAVRARFAHPDEALIVHVSNFRPVKRVEDVVKVFARVSSEIPARLLMIGDGPERPRAFDLARELGVIGRTAFLGSFPDVQTILGISDLFLLPSSNESFGLAALEAMSCEVPVVASNAGGIPEVVEQGVTGFMTAVGDVDAMADAALNILRSKDVYQRMGQAARASAIERFHPRLIVPKYLEAYHRTIQNTSKCGNTRAALD</sequence>
<dbReference type="PANTHER" id="PTHR45947">
    <property type="entry name" value="SULFOQUINOVOSYL TRANSFERASE SQD2"/>
    <property type="match status" value="1"/>
</dbReference>
<organism evidence="3 4">
    <name type="scientific">Deinococcus antarcticus</name>
    <dbReference type="NCBI Taxonomy" id="1298767"/>
    <lineage>
        <taxon>Bacteria</taxon>
        <taxon>Thermotogati</taxon>
        <taxon>Deinococcota</taxon>
        <taxon>Deinococci</taxon>
        <taxon>Deinococcales</taxon>
        <taxon>Deinococcaceae</taxon>
        <taxon>Deinococcus</taxon>
    </lineage>
</organism>
<evidence type="ECO:0000259" key="1">
    <source>
        <dbReference type="Pfam" id="PF00534"/>
    </source>
</evidence>
<dbReference type="EMBL" id="JBHRZF010000109">
    <property type="protein sequence ID" value="MFC3860895.1"/>
    <property type="molecule type" value="Genomic_DNA"/>
</dbReference>
<dbReference type="NCBIfam" id="TIGR03999">
    <property type="entry name" value="thiol_BshA"/>
    <property type="match status" value="1"/>
</dbReference>
<dbReference type="InterPro" id="IPR050194">
    <property type="entry name" value="Glycosyltransferase_grp1"/>
</dbReference>
<protein>
    <submittedName>
        <fullName evidence="3">N-acetyl-alpha-D-glucosaminyl L-malate synthase BshA</fullName>
    </submittedName>
</protein>
<reference evidence="4" key="1">
    <citation type="journal article" date="2019" name="Int. J. Syst. Evol. Microbiol.">
        <title>The Global Catalogue of Microorganisms (GCM) 10K type strain sequencing project: providing services to taxonomists for standard genome sequencing and annotation.</title>
        <authorList>
            <consortium name="The Broad Institute Genomics Platform"/>
            <consortium name="The Broad Institute Genome Sequencing Center for Infectious Disease"/>
            <person name="Wu L."/>
            <person name="Ma J."/>
        </authorList>
    </citation>
    <scope>NUCLEOTIDE SEQUENCE [LARGE SCALE GENOMIC DNA]</scope>
    <source>
        <strain evidence="4">CCTCC AB 2013263</strain>
    </source>
</reference>
<feature type="domain" description="Glycosyl transferase family 1" evidence="1">
    <location>
        <begin position="199"/>
        <end position="354"/>
    </location>
</feature>
<dbReference type="InterPro" id="IPR001296">
    <property type="entry name" value="Glyco_trans_1"/>
</dbReference>
<dbReference type="InterPro" id="IPR023881">
    <property type="entry name" value="Thiol_BshA"/>
</dbReference>
<dbReference type="InterPro" id="IPR028098">
    <property type="entry name" value="Glyco_trans_4-like_N"/>
</dbReference>
<dbReference type="Pfam" id="PF13439">
    <property type="entry name" value="Glyco_transf_4"/>
    <property type="match status" value="1"/>
</dbReference>
<dbReference type="Proteomes" id="UP001595748">
    <property type="component" value="Unassembled WGS sequence"/>
</dbReference>
<name>A0ABV8A660_9DEIO</name>
<dbReference type="Gene3D" id="3.40.50.2000">
    <property type="entry name" value="Glycogen Phosphorylase B"/>
    <property type="match status" value="2"/>
</dbReference>
<proteinExistence type="predicted"/>
<accession>A0ABV8A660</accession>
<feature type="domain" description="Glycosyltransferase subfamily 4-like N-terminal" evidence="2">
    <location>
        <begin position="17"/>
        <end position="184"/>
    </location>
</feature>
<dbReference type="PANTHER" id="PTHR45947:SF3">
    <property type="entry name" value="SULFOQUINOVOSYL TRANSFERASE SQD2"/>
    <property type="match status" value="1"/>
</dbReference>
<keyword evidence="4" id="KW-1185">Reference proteome</keyword>
<comment type="caution">
    <text evidence="3">The sequence shown here is derived from an EMBL/GenBank/DDBJ whole genome shotgun (WGS) entry which is preliminary data.</text>
</comment>
<evidence type="ECO:0000313" key="4">
    <source>
        <dbReference type="Proteomes" id="UP001595748"/>
    </source>
</evidence>
<dbReference type="RefSeq" id="WP_380077259.1">
    <property type="nucleotide sequence ID" value="NZ_JBHRZF010000109.1"/>
</dbReference>
<dbReference type="SUPFAM" id="SSF53756">
    <property type="entry name" value="UDP-Glycosyltransferase/glycogen phosphorylase"/>
    <property type="match status" value="1"/>
</dbReference>
<evidence type="ECO:0000313" key="3">
    <source>
        <dbReference type="EMBL" id="MFC3860895.1"/>
    </source>
</evidence>
<gene>
    <name evidence="3" type="primary">bshA</name>
    <name evidence="3" type="ORF">ACFOPQ_08985</name>
</gene>
<evidence type="ECO:0000259" key="2">
    <source>
        <dbReference type="Pfam" id="PF13439"/>
    </source>
</evidence>
<dbReference type="Pfam" id="PF00534">
    <property type="entry name" value="Glycos_transf_1"/>
    <property type="match status" value="1"/>
</dbReference>